<feature type="domain" description="PpiC" evidence="4">
    <location>
        <begin position="170"/>
        <end position="270"/>
    </location>
</feature>
<dbReference type="Pfam" id="PF13616">
    <property type="entry name" value="Rotamase_3"/>
    <property type="match status" value="1"/>
</dbReference>
<proteinExistence type="predicted"/>
<dbReference type="EMBL" id="CP002629">
    <property type="protein sequence ID" value="AEB08838.1"/>
    <property type="molecule type" value="Genomic_DNA"/>
</dbReference>
<dbReference type="PROSITE" id="PS50198">
    <property type="entry name" value="PPIC_PPIASE_2"/>
    <property type="match status" value="1"/>
</dbReference>
<keyword evidence="2" id="KW-0413">Isomerase</keyword>
<feature type="signal peptide" evidence="3">
    <location>
        <begin position="1"/>
        <end position="21"/>
    </location>
</feature>
<dbReference type="GO" id="GO:0003755">
    <property type="term" value="F:peptidyl-prolyl cis-trans isomerase activity"/>
    <property type="evidence" value="ECO:0007669"/>
    <property type="project" value="UniProtKB-KW"/>
</dbReference>
<dbReference type="RefSeq" id="WP_013705951.1">
    <property type="nucleotide sequence ID" value="NC_015388.1"/>
</dbReference>
<dbReference type="Proteomes" id="UP000000483">
    <property type="component" value="Chromosome"/>
</dbReference>
<dbReference type="HOGENOM" id="CLU_034646_5_0_7"/>
<dbReference type="Gene3D" id="3.10.50.40">
    <property type="match status" value="1"/>
</dbReference>
<organism evidence="5 6">
    <name type="scientific">Desulfobacca acetoxidans (strain ATCC 700848 / DSM 11109 / ASRB2)</name>
    <dbReference type="NCBI Taxonomy" id="880072"/>
    <lineage>
        <taxon>Bacteria</taxon>
        <taxon>Pseudomonadati</taxon>
        <taxon>Thermodesulfobacteriota</taxon>
        <taxon>Desulfobaccia</taxon>
        <taxon>Desulfobaccales</taxon>
        <taxon>Desulfobaccaceae</taxon>
        <taxon>Desulfobacca</taxon>
    </lineage>
</organism>
<dbReference type="KEGG" id="dao:Desac_0971"/>
<name>F2NC43_DESAR</name>
<dbReference type="SUPFAM" id="SSF54534">
    <property type="entry name" value="FKBP-like"/>
    <property type="match status" value="1"/>
</dbReference>
<dbReference type="InterPro" id="IPR046357">
    <property type="entry name" value="PPIase_dom_sf"/>
</dbReference>
<dbReference type="STRING" id="880072.Desac_0971"/>
<feature type="chain" id="PRO_5003286874" evidence="3">
    <location>
        <begin position="22"/>
        <end position="316"/>
    </location>
</feature>
<dbReference type="PANTHER" id="PTHR47637:SF1">
    <property type="entry name" value="CHAPERONE SURA"/>
    <property type="match status" value="1"/>
</dbReference>
<dbReference type="AlphaFoldDB" id="F2NC43"/>
<evidence type="ECO:0000256" key="1">
    <source>
        <dbReference type="ARBA" id="ARBA00022729"/>
    </source>
</evidence>
<evidence type="ECO:0000313" key="5">
    <source>
        <dbReference type="EMBL" id="AEB08838.1"/>
    </source>
</evidence>
<evidence type="ECO:0000256" key="2">
    <source>
        <dbReference type="PROSITE-ProRule" id="PRU00278"/>
    </source>
</evidence>
<protein>
    <submittedName>
        <fullName evidence="5">SurA domain protein</fullName>
    </submittedName>
</protein>
<keyword evidence="1 3" id="KW-0732">Signal</keyword>
<keyword evidence="2" id="KW-0697">Rotamase</keyword>
<dbReference type="eggNOG" id="COG0760">
    <property type="taxonomic scope" value="Bacteria"/>
</dbReference>
<dbReference type="InterPro" id="IPR050280">
    <property type="entry name" value="OMP_Chaperone_SurA"/>
</dbReference>
<reference evidence="6" key="2">
    <citation type="submission" date="2011-03" db="EMBL/GenBank/DDBJ databases">
        <title>The complete genome of Desulfobacca acetoxidans DSM 11109.</title>
        <authorList>
            <consortium name="US DOE Joint Genome Institute (JGI-PGF)"/>
            <person name="Lucas S."/>
            <person name="Copeland A."/>
            <person name="Lapidus A."/>
            <person name="Bruce D."/>
            <person name="Goodwin L."/>
            <person name="Pitluck S."/>
            <person name="Peters L."/>
            <person name="Kyrpides N."/>
            <person name="Mavromatis K."/>
            <person name="Ivanova N."/>
            <person name="Ovchinnikova G."/>
            <person name="Teshima H."/>
            <person name="Detter J.C."/>
            <person name="Han C."/>
            <person name="Land M."/>
            <person name="Hauser L."/>
            <person name="Markowitz V."/>
            <person name="Cheng J.-F."/>
            <person name="Hugenholtz P."/>
            <person name="Woyke T."/>
            <person name="Wu D."/>
            <person name="Spring S."/>
            <person name="Schueler E."/>
            <person name="Brambilla E."/>
            <person name="Klenk H.-P."/>
            <person name="Eisen J.A."/>
        </authorList>
    </citation>
    <scope>NUCLEOTIDE SEQUENCE [LARGE SCALE GENOMIC DNA]</scope>
    <source>
        <strain evidence="6">ATCC 700848 / DSM 11109 / ASRB2</strain>
    </source>
</reference>
<reference evidence="5 6" key="1">
    <citation type="journal article" date="2011" name="Stand. Genomic Sci.">
        <title>Complete genome sequence of the acetate-degrading sulfate reducer Desulfobacca acetoxidans type strain (ASRB2).</title>
        <authorList>
            <person name="Goker M."/>
            <person name="Teshima H."/>
            <person name="Lapidus A."/>
            <person name="Nolan M."/>
            <person name="Lucas S."/>
            <person name="Hammon N."/>
            <person name="Deshpande S."/>
            <person name="Cheng J.F."/>
            <person name="Tapia R."/>
            <person name="Han C."/>
            <person name="Goodwin L."/>
            <person name="Pitluck S."/>
            <person name="Huntemann M."/>
            <person name="Liolios K."/>
            <person name="Ivanova N."/>
            <person name="Pagani I."/>
            <person name="Mavromatis K."/>
            <person name="Ovchinikova G."/>
            <person name="Pati A."/>
            <person name="Chen A."/>
            <person name="Palaniappan K."/>
            <person name="Land M."/>
            <person name="Hauser L."/>
            <person name="Brambilla E.M."/>
            <person name="Rohde M."/>
            <person name="Spring S."/>
            <person name="Detter J.C."/>
            <person name="Woyke T."/>
            <person name="Bristow J."/>
            <person name="Eisen J.A."/>
            <person name="Markowitz V."/>
            <person name="Hugenholtz P."/>
            <person name="Kyrpides N.C."/>
            <person name="Klenk H.P."/>
        </authorList>
    </citation>
    <scope>NUCLEOTIDE SEQUENCE [LARGE SCALE GENOMIC DNA]</scope>
    <source>
        <strain evidence="6">ATCC 700848 / DSM 11109 / ASRB2</strain>
    </source>
</reference>
<gene>
    <name evidence="5" type="ordered locus">Desac_0971</name>
</gene>
<keyword evidence="6" id="KW-1185">Reference proteome</keyword>
<dbReference type="PANTHER" id="PTHR47637">
    <property type="entry name" value="CHAPERONE SURA"/>
    <property type="match status" value="1"/>
</dbReference>
<dbReference type="InterPro" id="IPR027304">
    <property type="entry name" value="Trigger_fact/SurA_dom_sf"/>
</dbReference>
<dbReference type="Pfam" id="PF13624">
    <property type="entry name" value="SurA_N_3"/>
    <property type="match status" value="1"/>
</dbReference>
<evidence type="ECO:0000256" key="3">
    <source>
        <dbReference type="SAM" id="SignalP"/>
    </source>
</evidence>
<evidence type="ECO:0000313" key="6">
    <source>
        <dbReference type="Proteomes" id="UP000000483"/>
    </source>
</evidence>
<sequence length="316" mass="35860">MRLIASLLFCACLAILPDGMAAAKIVDEIVAQVNDEVITLSELEQAMKYIQANPAAGAKVKNNQAFRRQALEMLIDRKLAKEEAKRYGITVPEKEIKKTVDDIKQKYGFTDDETLSKALAKDGMTMEQLRQQLIEQIQQDRLMLSTVRSKVKVSDAEIQQFYEQRYRQADNRVHIKIINLPVAAGSSAEEQEEVRALAERILIQARRGESFDKLMETYSKSTPNVPGGDLGYIRQSDIDPRFFEFLSNLRPGEIVPLRAPFGFQIIKMVDAKVGKAKSLSEARGEIEQILIREQMAKLFSEYLQSIRQKAHIKILL</sequence>
<dbReference type="Gene3D" id="1.10.4030.10">
    <property type="entry name" value="Porin chaperone SurA, peptide-binding domain"/>
    <property type="match status" value="1"/>
</dbReference>
<dbReference type="OrthoDB" id="14196at2"/>
<dbReference type="InterPro" id="IPR000297">
    <property type="entry name" value="PPIase_PpiC"/>
</dbReference>
<accession>F2NC43</accession>
<dbReference type="SUPFAM" id="SSF109998">
    <property type="entry name" value="Triger factor/SurA peptide-binding domain-like"/>
    <property type="match status" value="1"/>
</dbReference>
<evidence type="ECO:0000259" key="4">
    <source>
        <dbReference type="PROSITE" id="PS50198"/>
    </source>
</evidence>